<evidence type="ECO:0000256" key="9">
    <source>
        <dbReference type="SAM" id="Phobius"/>
    </source>
</evidence>
<dbReference type="Pfam" id="PF00512">
    <property type="entry name" value="HisKA"/>
    <property type="match status" value="1"/>
</dbReference>
<organism evidence="11 12">
    <name type="scientific">Clostridium collagenovorans DSM 3089</name>
    <dbReference type="NCBI Taxonomy" id="1121306"/>
    <lineage>
        <taxon>Bacteria</taxon>
        <taxon>Bacillati</taxon>
        <taxon>Bacillota</taxon>
        <taxon>Clostridia</taxon>
        <taxon>Eubacteriales</taxon>
        <taxon>Clostridiaceae</taxon>
        <taxon>Clostridium</taxon>
    </lineage>
</organism>
<dbReference type="SUPFAM" id="SSF47384">
    <property type="entry name" value="Homodimeric domain of signal transducing histidine kinase"/>
    <property type="match status" value="1"/>
</dbReference>
<keyword evidence="7" id="KW-0902">Two-component regulatory system</keyword>
<evidence type="ECO:0000256" key="4">
    <source>
        <dbReference type="ARBA" id="ARBA00022553"/>
    </source>
</evidence>
<dbReference type="EC" id="2.7.13.3" evidence="3"/>
<dbReference type="EMBL" id="FQXP01000004">
    <property type="protein sequence ID" value="SHH70713.1"/>
    <property type="molecule type" value="Genomic_DNA"/>
</dbReference>
<dbReference type="Proteomes" id="UP000184526">
    <property type="component" value="Unassembled WGS sequence"/>
</dbReference>
<feature type="domain" description="Histidine kinase" evidence="10">
    <location>
        <begin position="114"/>
        <end position="325"/>
    </location>
</feature>
<evidence type="ECO:0000256" key="6">
    <source>
        <dbReference type="ARBA" id="ARBA00022777"/>
    </source>
</evidence>
<keyword evidence="6 11" id="KW-0418">Kinase</keyword>
<dbReference type="InterPro" id="IPR036890">
    <property type="entry name" value="HATPase_C_sf"/>
</dbReference>
<dbReference type="PANTHER" id="PTHR45453:SF1">
    <property type="entry name" value="PHOSPHATE REGULON SENSOR PROTEIN PHOR"/>
    <property type="match status" value="1"/>
</dbReference>
<dbReference type="Pfam" id="PF02518">
    <property type="entry name" value="HATPase_c"/>
    <property type="match status" value="1"/>
</dbReference>
<comment type="subcellular location">
    <subcellularLocation>
        <location evidence="2">Membrane</location>
    </subcellularLocation>
</comment>
<keyword evidence="9" id="KW-1133">Transmembrane helix</keyword>
<dbReference type="SMART" id="SM00387">
    <property type="entry name" value="HATPase_c"/>
    <property type="match status" value="1"/>
</dbReference>
<feature type="transmembrane region" description="Helical" evidence="9">
    <location>
        <begin position="29"/>
        <end position="50"/>
    </location>
</feature>
<feature type="coiled-coil region" evidence="8">
    <location>
        <begin position="73"/>
        <end position="114"/>
    </location>
</feature>
<evidence type="ECO:0000256" key="1">
    <source>
        <dbReference type="ARBA" id="ARBA00000085"/>
    </source>
</evidence>
<accession>A0A1M5V703</accession>
<keyword evidence="8" id="KW-0175">Coiled coil</keyword>
<dbReference type="CDD" id="cd00075">
    <property type="entry name" value="HATPase"/>
    <property type="match status" value="1"/>
</dbReference>
<dbReference type="InterPro" id="IPR050351">
    <property type="entry name" value="BphY/WalK/GraS-like"/>
</dbReference>
<dbReference type="PANTHER" id="PTHR45453">
    <property type="entry name" value="PHOSPHATE REGULON SENSOR PROTEIN PHOR"/>
    <property type="match status" value="1"/>
</dbReference>
<dbReference type="Gene3D" id="1.10.287.130">
    <property type="match status" value="1"/>
</dbReference>
<dbReference type="GO" id="GO:0016036">
    <property type="term" value="P:cellular response to phosphate starvation"/>
    <property type="evidence" value="ECO:0007669"/>
    <property type="project" value="TreeGrafter"/>
</dbReference>
<dbReference type="GO" id="GO:0000155">
    <property type="term" value="F:phosphorelay sensor kinase activity"/>
    <property type="evidence" value="ECO:0007669"/>
    <property type="project" value="InterPro"/>
</dbReference>
<comment type="catalytic activity">
    <reaction evidence="1">
        <text>ATP + protein L-histidine = ADP + protein N-phospho-L-histidine.</text>
        <dbReference type="EC" id="2.7.13.3"/>
    </reaction>
</comment>
<dbReference type="PROSITE" id="PS50109">
    <property type="entry name" value="HIS_KIN"/>
    <property type="match status" value="1"/>
</dbReference>
<keyword evidence="9" id="KW-0472">Membrane</keyword>
<dbReference type="InterPro" id="IPR036097">
    <property type="entry name" value="HisK_dim/P_sf"/>
</dbReference>
<evidence type="ECO:0000256" key="2">
    <source>
        <dbReference type="ARBA" id="ARBA00004370"/>
    </source>
</evidence>
<dbReference type="STRING" id="1121306.SAMN02745196_01129"/>
<dbReference type="GO" id="GO:0004721">
    <property type="term" value="F:phosphoprotein phosphatase activity"/>
    <property type="evidence" value="ECO:0007669"/>
    <property type="project" value="TreeGrafter"/>
</dbReference>
<dbReference type="CDD" id="cd00082">
    <property type="entry name" value="HisKA"/>
    <property type="match status" value="1"/>
</dbReference>
<evidence type="ECO:0000313" key="11">
    <source>
        <dbReference type="EMBL" id="SHH70713.1"/>
    </source>
</evidence>
<name>A0A1M5V703_9CLOT</name>
<proteinExistence type="predicted"/>
<dbReference type="Gene3D" id="3.30.565.10">
    <property type="entry name" value="Histidine kinase-like ATPase, C-terminal domain"/>
    <property type="match status" value="1"/>
</dbReference>
<evidence type="ECO:0000259" key="10">
    <source>
        <dbReference type="PROSITE" id="PS50109"/>
    </source>
</evidence>
<reference evidence="11 12" key="1">
    <citation type="submission" date="2016-11" db="EMBL/GenBank/DDBJ databases">
        <authorList>
            <person name="Jaros S."/>
            <person name="Januszkiewicz K."/>
            <person name="Wedrychowicz H."/>
        </authorList>
    </citation>
    <scope>NUCLEOTIDE SEQUENCE [LARGE SCALE GENOMIC DNA]</scope>
    <source>
        <strain evidence="11 12">DSM 3089</strain>
    </source>
</reference>
<evidence type="ECO:0000256" key="5">
    <source>
        <dbReference type="ARBA" id="ARBA00022679"/>
    </source>
</evidence>
<keyword evidence="5" id="KW-0808">Transferase</keyword>
<dbReference type="GO" id="GO:0005886">
    <property type="term" value="C:plasma membrane"/>
    <property type="evidence" value="ECO:0007669"/>
    <property type="project" value="TreeGrafter"/>
</dbReference>
<evidence type="ECO:0000256" key="3">
    <source>
        <dbReference type="ARBA" id="ARBA00012438"/>
    </source>
</evidence>
<dbReference type="InterPro" id="IPR003661">
    <property type="entry name" value="HisK_dim/P_dom"/>
</dbReference>
<dbReference type="InterPro" id="IPR003594">
    <property type="entry name" value="HATPase_dom"/>
</dbReference>
<dbReference type="AlphaFoldDB" id="A0A1M5V703"/>
<keyword evidence="9" id="KW-0812">Transmembrane</keyword>
<evidence type="ECO:0000256" key="7">
    <source>
        <dbReference type="ARBA" id="ARBA00023012"/>
    </source>
</evidence>
<keyword evidence="12" id="KW-1185">Reference proteome</keyword>
<dbReference type="InterPro" id="IPR005467">
    <property type="entry name" value="His_kinase_dom"/>
</dbReference>
<gene>
    <name evidence="11" type="ORF">SAMN02745196_01129</name>
</gene>
<keyword evidence="4" id="KW-0597">Phosphoprotein</keyword>
<dbReference type="SMART" id="SM00388">
    <property type="entry name" value="HisKA"/>
    <property type="match status" value="1"/>
</dbReference>
<protein>
    <recommendedName>
        <fullName evidence="3">histidine kinase</fullName>
        <ecNumber evidence="3">2.7.13.3</ecNumber>
    </recommendedName>
</protein>
<evidence type="ECO:0000313" key="12">
    <source>
        <dbReference type="Proteomes" id="UP000184526"/>
    </source>
</evidence>
<sequence length="325" mass="37757">MTIKIIREKYLIYYVLIKEIIRTREVRKIIIIILVLIGIIIALLTFVIGLKKDIKSISNQIGNSKGEYRNIYINTLDKDIEELAKKINILYDKNQEVNAKAKHAEEELRQSIANMSHDLRTPLTSIMGYVQLIEKGNLVGEEKEYMEIVKKRTKVLQNLITSFYELSKIQEKEYNFQLKPLNLGNILCENLASFYMEFENKNIEPIIEIEDNLPNIISDENAVIRIFSNLINNMLKHGENYTKISLKQRENAIVSEFINNAPNLTEEDIPKIFNRFYIADKSRNSNNTGLGLSITKAFVEELGNEIKAELKEGKLKIEIKWKCRK</sequence>
<dbReference type="SUPFAM" id="SSF55874">
    <property type="entry name" value="ATPase domain of HSP90 chaperone/DNA topoisomerase II/histidine kinase"/>
    <property type="match status" value="1"/>
</dbReference>
<evidence type="ECO:0000256" key="8">
    <source>
        <dbReference type="SAM" id="Coils"/>
    </source>
</evidence>